<protein>
    <submittedName>
        <fullName evidence="3">NOLC1 protein</fullName>
    </submittedName>
</protein>
<feature type="domain" description="Srp40 C-terminal" evidence="2">
    <location>
        <begin position="394"/>
        <end position="466"/>
    </location>
</feature>
<dbReference type="EMBL" id="VXAT01013655">
    <property type="protein sequence ID" value="NXL07716.1"/>
    <property type="molecule type" value="Genomic_DNA"/>
</dbReference>
<dbReference type="AlphaFoldDB" id="A0A7L0PR98"/>
<feature type="compositionally biased region" description="Low complexity" evidence="1">
    <location>
        <begin position="251"/>
        <end position="280"/>
    </location>
</feature>
<evidence type="ECO:0000256" key="1">
    <source>
        <dbReference type="SAM" id="MobiDB-lite"/>
    </source>
</evidence>
<reference evidence="3 4" key="1">
    <citation type="submission" date="2019-09" db="EMBL/GenBank/DDBJ databases">
        <title>Bird 10,000 Genomes (B10K) Project - Family phase.</title>
        <authorList>
            <person name="Zhang G."/>
        </authorList>
    </citation>
    <scope>NUCLEOTIDE SEQUENCE [LARGE SCALE GENOMIC DNA]</scope>
    <source>
        <strain evidence="3">B10K-DU-001-44</strain>
        <tissue evidence="3">Muscle</tissue>
    </source>
</reference>
<comment type="caution">
    <text evidence="3">The sequence shown here is derived from an EMBL/GenBank/DDBJ whole genome shotgun (WGS) entry which is preliminary data.</text>
</comment>
<dbReference type="PANTHER" id="PTHR23216">
    <property type="entry name" value="NUCLEOLAR AND COILED-BODY PHOSPHOPROTEIN 1"/>
    <property type="match status" value="1"/>
</dbReference>
<feature type="non-terminal residue" evidence="3">
    <location>
        <position position="1"/>
    </location>
</feature>
<feature type="region of interest" description="Disordered" evidence="1">
    <location>
        <begin position="1"/>
        <end position="391"/>
    </location>
</feature>
<dbReference type="GO" id="GO:0005730">
    <property type="term" value="C:nucleolus"/>
    <property type="evidence" value="ECO:0007669"/>
    <property type="project" value="InterPro"/>
</dbReference>
<evidence type="ECO:0000313" key="3">
    <source>
        <dbReference type="EMBL" id="NXL07716.1"/>
    </source>
</evidence>
<dbReference type="Proteomes" id="UP000574277">
    <property type="component" value="Unassembled WGS sequence"/>
</dbReference>
<name>A0A7L0PR98_9AVES</name>
<proteinExistence type="predicted"/>
<dbReference type="GO" id="GO:0005654">
    <property type="term" value="C:nucleoplasm"/>
    <property type="evidence" value="ECO:0007669"/>
    <property type="project" value="TreeGrafter"/>
</dbReference>
<sequence length="469" mass="48753">KAVPKKSPLTKPAATQACPGKNKRAKESSSSEDSSDSSDDEKPPAKQKPKSGQYSAVPPPQATQTKKGLAKTPAKKAESSDSSDSSDEAERVPPKGGAGKAVVAKTIPGPANKAVTTKKAESSSDSDSDSSSEDDKKKVGSKLPAKQPVIKNTSKPAKVAVKPGQAKKDSTATPATKKSQTATKKAQSSSDSDSSSSSSEDEKKKKKGTPAKLAGKVGKPVSKPSTPAPKAGTSDSDSSSSEEEEKKPAVKPATKSTGAAKATVGKKAAASSSSSSSSDSSSEEDEKPKKAGKGAQNNSKTTASTEKAKASTPAANKLKSKAAAGSSSSSECSSEEETGKVNGGITYSLGSMIRKKQKREDVQEPETPHSEKAKIKAKTPHTVPKVKRVSEASPFRRVREEEIELDARVADNSFEAKKGAAGDWGEKANNILKFTKGKSFRHEKTKKKRGSYRGGTISTQVNSVKFESD</sequence>
<organism evidence="3 4">
    <name type="scientific">Mesembrinibis cayennensis</name>
    <dbReference type="NCBI Taxonomy" id="1118748"/>
    <lineage>
        <taxon>Eukaryota</taxon>
        <taxon>Metazoa</taxon>
        <taxon>Chordata</taxon>
        <taxon>Craniata</taxon>
        <taxon>Vertebrata</taxon>
        <taxon>Euteleostomi</taxon>
        <taxon>Archelosauria</taxon>
        <taxon>Archosauria</taxon>
        <taxon>Dinosauria</taxon>
        <taxon>Saurischia</taxon>
        <taxon>Theropoda</taxon>
        <taxon>Coelurosauria</taxon>
        <taxon>Aves</taxon>
        <taxon>Neognathae</taxon>
        <taxon>Neoaves</taxon>
        <taxon>Aequornithes</taxon>
        <taxon>Pelecaniformes</taxon>
        <taxon>Threskiornithidae</taxon>
        <taxon>Mesembrinibis</taxon>
    </lineage>
</organism>
<feature type="compositionally biased region" description="Low complexity" evidence="1">
    <location>
        <begin position="299"/>
        <end position="315"/>
    </location>
</feature>
<dbReference type="PANTHER" id="PTHR23216:SF1">
    <property type="entry name" value="NUCLEOLAR AND COILED-BODY PHOSPHOPROTEIN 1"/>
    <property type="match status" value="1"/>
</dbReference>
<feature type="compositionally biased region" description="Low complexity" evidence="1">
    <location>
        <begin position="171"/>
        <end position="198"/>
    </location>
</feature>
<dbReference type="Pfam" id="PF05022">
    <property type="entry name" value="SRP40_C"/>
    <property type="match status" value="1"/>
</dbReference>
<feature type="compositionally biased region" description="Basic residues" evidence="1">
    <location>
        <begin position="375"/>
        <end position="387"/>
    </location>
</feature>
<dbReference type="InterPro" id="IPR007718">
    <property type="entry name" value="Srp40_C"/>
</dbReference>
<feature type="compositionally biased region" description="Basic and acidic residues" evidence="1">
    <location>
        <begin position="358"/>
        <end position="374"/>
    </location>
</feature>
<gene>
    <name evidence="3" type="primary">Nolc1</name>
    <name evidence="3" type="ORF">MESCAY_R13411</name>
</gene>
<dbReference type="InterPro" id="IPR039191">
    <property type="entry name" value="Nopp140-like"/>
</dbReference>
<keyword evidence="4" id="KW-1185">Reference proteome</keyword>
<evidence type="ECO:0000313" key="4">
    <source>
        <dbReference type="Proteomes" id="UP000574277"/>
    </source>
</evidence>
<feature type="non-terminal residue" evidence="3">
    <location>
        <position position="469"/>
    </location>
</feature>
<evidence type="ECO:0000259" key="2">
    <source>
        <dbReference type="Pfam" id="PF05022"/>
    </source>
</evidence>
<accession>A0A7L0PR98</accession>